<sequence length="109" mass="12087">MGRTPASLARLRGKQGLYIYTCAAANAEQEQSDTILGKLDQATLALESLPQCGNVPSELEIMDITRYREIYAQPWRIIFKALESVVNVRWLFDSRQKVGLAACAKRAAG</sequence>
<dbReference type="AlphaFoldDB" id="A0A645A3H0"/>
<proteinExistence type="predicted"/>
<reference evidence="1" key="1">
    <citation type="submission" date="2019-08" db="EMBL/GenBank/DDBJ databases">
        <authorList>
            <person name="Kucharzyk K."/>
            <person name="Murdoch R.W."/>
            <person name="Higgins S."/>
            <person name="Loffler F."/>
        </authorList>
    </citation>
    <scope>NUCLEOTIDE SEQUENCE</scope>
</reference>
<evidence type="ECO:0000313" key="1">
    <source>
        <dbReference type="EMBL" id="MPM47729.1"/>
    </source>
</evidence>
<organism evidence="1">
    <name type="scientific">bioreactor metagenome</name>
    <dbReference type="NCBI Taxonomy" id="1076179"/>
    <lineage>
        <taxon>unclassified sequences</taxon>
        <taxon>metagenomes</taxon>
        <taxon>ecological metagenomes</taxon>
    </lineage>
</organism>
<comment type="caution">
    <text evidence="1">The sequence shown here is derived from an EMBL/GenBank/DDBJ whole genome shotgun (WGS) entry which is preliminary data.</text>
</comment>
<accession>A0A645A3H0</accession>
<protein>
    <submittedName>
        <fullName evidence="1">Uncharacterized protein</fullName>
    </submittedName>
</protein>
<dbReference type="EMBL" id="VSSQ01011793">
    <property type="protein sequence ID" value="MPM47729.1"/>
    <property type="molecule type" value="Genomic_DNA"/>
</dbReference>
<name>A0A645A3H0_9ZZZZ</name>
<gene>
    <name evidence="1" type="ORF">SDC9_94443</name>
</gene>